<evidence type="ECO:0000313" key="6">
    <source>
        <dbReference type="Proteomes" id="UP001496674"/>
    </source>
</evidence>
<gene>
    <name evidence="5" type="ORF">BSYN_11880</name>
</gene>
<feature type="domain" description="Alpha-N-acetylglucosaminidase tim-barrel" evidence="2">
    <location>
        <begin position="97"/>
        <end position="423"/>
    </location>
</feature>
<proteinExistence type="predicted"/>
<dbReference type="Pfam" id="PF12972">
    <property type="entry name" value="NAGLU_C"/>
    <property type="match status" value="1"/>
</dbReference>
<organism evidence="5 6">
    <name type="scientific">Bacteroides sedimenti</name>
    <dbReference type="NCBI Taxonomy" id="2136147"/>
    <lineage>
        <taxon>Bacteria</taxon>
        <taxon>Pseudomonadati</taxon>
        <taxon>Bacteroidota</taxon>
        <taxon>Bacteroidia</taxon>
        <taxon>Bacteroidales</taxon>
        <taxon>Bacteroidaceae</taxon>
        <taxon>Bacteroides</taxon>
    </lineage>
</organism>
<dbReference type="PANTHER" id="PTHR12872:SF1">
    <property type="entry name" value="ALPHA-N-ACETYLGLUCOSAMINIDASE"/>
    <property type="match status" value="1"/>
</dbReference>
<dbReference type="Pfam" id="PF12971">
    <property type="entry name" value="NAGLU_N"/>
    <property type="match status" value="1"/>
</dbReference>
<feature type="domain" description="Alpha-N-acetylglucosaminidase N-terminal" evidence="3">
    <location>
        <begin position="5"/>
        <end position="82"/>
    </location>
</feature>
<reference evidence="5 6" key="1">
    <citation type="submission" date="2023-04" db="EMBL/GenBank/DDBJ databases">
        <title>Draft genome sequence of acteroides sedimenti strain YN3PY1.</title>
        <authorList>
            <person name="Yoshida N."/>
        </authorList>
    </citation>
    <scope>NUCLEOTIDE SEQUENCE [LARGE SCALE GENOMIC DNA]</scope>
    <source>
        <strain evidence="5 6">YN3PY1</strain>
    </source>
</reference>
<evidence type="ECO:0000259" key="4">
    <source>
        <dbReference type="Pfam" id="PF12972"/>
    </source>
</evidence>
<keyword evidence="1" id="KW-0378">Hydrolase</keyword>
<dbReference type="Gene3D" id="1.20.120.670">
    <property type="entry name" value="N-acetyl-b-d-glucoasminidase"/>
    <property type="match status" value="1"/>
</dbReference>
<keyword evidence="6" id="KW-1185">Reference proteome</keyword>
<sequence length="700" mass="81270">MHANPVNDLLERLDKGASRHFIIEKVKADADFFELDSRNGKIVVRGNNYVNLAAGVNWYLKYYAHVNISWNNMNVKLPNVLPEVKKAERHETNMKFRYDLNYCTHSYSMAFWDWERWEKEIDWMALHGINMPLSIVGTEAVWFNVLKKLGYNRDEINEFICGPGFFAWWLMNNLEGWGGPNPDSWYTQRIALQKKIVKRMRELGIEPVFAGYSGMVPNNAKEKLQLNVSNPGLWCGYRRPAFLQPTDPKFKVIADLYYEEMTRLFGKANYYSMDPFHEGGNVAGVNLDEAGKAIMSAMKKCNPNAIWVAQAWGGNPRAEMIKNLKRGDMIVLDLFSESRPQWGDPESTWYRKNGFDGHDWLYCMLLNYGGNVGLHGKMQHVIDEYFKAKSTPFGQTLKGVGITMEGIENNPVMYELLCELPWHNEKFSKDEWLKDYVTSRYGRFDKSLYDAWIQLSNSIYNCPALSTQQGTHESVFCARPSDKVYQVSSWSEMNDYYDPMEVIEAARKFMSVADNFIGNNNYEYDMVDILRQAIAEKGRLVYKVMMSAKNAKEKELFEEASKRFMNLLDMQDKLLGTRAEFCLGTWTNRAVNLGKTQEEKNLYEWNAKVQITTWGNRTAANDGGLRDYAHREWSGLLKDFYAMRWRTYIDNVISNWNSAKDNQIDYYSLEEKWVNSPIHYSPDTKGNPVKVAKDISKQIF</sequence>
<protein>
    <submittedName>
        <fullName evidence="5">Alpha-N-acetylglucosaminidase</fullName>
    </submittedName>
</protein>
<dbReference type="EMBL" id="AP028055">
    <property type="protein sequence ID" value="BEG98923.1"/>
    <property type="molecule type" value="Genomic_DNA"/>
</dbReference>
<dbReference type="Gene3D" id="3.20.20.80">
    <property type="entry name" value="Glycosidases"/>
    <property type="match status" value="1"/>
</dbReference>
<dbReference type="InterPro" id="IPR007781">
    <property type="entry name" value="NAGLU"/>
</dbReference>
<dbReference type="InterPro" id="IPR024733">
    <property type="entry name" value="NAGLU_tim-barrel"/>
</dbReference>
<dbReference type="InterPro" id="IPR029018">
    <property type="entry name" value="Hex-like_dom2"/>
</dbReference>
<dbReference type="Gene3D" id="3.30.379.10">
    <property type="entry name" value="Chitobiase/beta-hexosaminidase domain 2-like"/>
    <property type="match status" value="1"/>
</dbReference>
<dbReference type="Proteomes" id="UP001496674">
    <property type="component" value="Chromosome"/>
</dbReference>
<dbReference type="InterPro" id="IPR024240">
    <property type="entry name" value="NAGLU_N"/>
</dbReference>
<name>A0ABN6Z990_9BACE</name>
<evidence type="ECO:0000259" key="2">
    <source>
        <dbReference type="Pfam" id="PF05089"/>
    </source>
</evidence>
<evidence type="ECO:0000256" key="1">
    <source>
        <dbReference type="ARBA" id="ARBA00022801"/>
    </source>
</evidence>
<dbReference type="InterPro" id="IPR024732">
    <property type="entry name" value="NAGLU_C"/>
</dbReference>
<dbReference type="PANTHER" id="PTHR12872">
    <property type="entry name" value="ALPHA-N-ACETYLGLUCOSAMINIDASE"/>
    <property type="match status" value="1"/>
</dbReference>
<evidence type="ECO:0000259" key="3">
    <source>
        <dbReference type="Pfam" id="PF12971"/>
    </source>
</evidence>
<dbReference type="Pfam" id="PF05089">
    <property type="entry name" value="NAGLU"/>
    <property type="match status" value="1"/>
</dbReference>
<accession>A0ABN6Z990</accession>
<feature type="domain" description="Alpha-N-acetylglucosaminidase C-terminal" evidence="4">
    <location>
        <begin position="432"/>
        <end position="696"/>
    </location>
</feature>
<evidence type="ECO:0000313" key="5">
    <source>
        <dbReference type="EMBL" id="BEG98923.1"/>
    </source>
</evidence>